<dbReference type="Pfam" id="PF19528">
    <property type="entry name" value="DUF6056"/>
    <property type="match status" value="1"/>
</dbReference>
<dbReference type="STRING" id="411471.SUBVAR_05447"/>
<feature type="transmembrane region" description="Helical" evidence="1">
    <location>
        <begin position="194"/>
        <end position="213"/>
    </location>
</feature>
<keyword evidence="3" id="KW-1185">Reference proteome</keyword>
<dbReference type="EMBL" id="ACBY02000023">
    <property type="protein sequence ID" value="EFB75673.1"/>
    <property type="molecule type" value="Genomic_DNA"/>
</dbReference>
<dbReference type="InterPro" id="IPR045691">
    <property type="entry name" value="DUF6056"/>
</dbReference>
<protein>
    <recommendedName>
        <fullName evidence="4">Tat pathway signal sequence domain protein</fullName>
    </recommendedName>
</protein>
<gene>
    <name evidence="2" type="ORF">SUBVAR_05447</name>
</gene>
<dbReference type="HOGENOM" id="CLU_034627_0_0_9"/>
<keyword evidence="1" id="KW-1133">Transmembrane helix</keyword>
<evidence type="ECO:0000313" key="3">
    <source>
        <dbReference type="Proteomes" id="UP000003438"/>
    </source>
</evidence>
<reference evidence="2" key="1">
    <citation type="submission" date="2009-12" db="EMBL/GenBank/DDBJ databases">
        <authorList>
            <person name="Weinstock G."/>
            <person name="Sodergren E."/>
            <person name="Clifton S."/>
            <person name="Fulton L."/>
            <person name="Fulton B."/>
            <person name="Courtney L."/>
            <person name="Fronick C."/>
            <person name="Harrison M."/>
            <person name="Strong C."/>
            <person name="Farmer C."/>
            <person name="Delahaunty K."/>
            <person name="Markovic C."/>
            <person name="Hall O."/>
            <person name="Minx P."/>
            <person name="Tomlinson C."/>
            <person name="Mitreva M."/>
            <person name="Nelson J."/>
            <person name="Hou S."/>
            <person name="Wollam A."/>
            <person name="Pepin K.H."/>
            <person name="Johnson M."/>
            <person name="Bhonagiri V."/>
            <person name="Nash W.E."/>
            <person name="Warren W."/>
            <person name="Chinwalla A."/>
            <person name="Mardis E.R."/>
            <person name="Wilson R.K."/>
        </authorList>
    </citation>
    <scope>NUCLEOTIDE SEQUENCE [LARGE SCALE GENOMIC DNA]</scope>
    <source>
        <strain evidence="2">DSM 15176</strain>
    </source>
</reference>
<dbReference type="Proteomes" id="UP000003438">
    <property type="component" value="Unassembled WGS sequence"/>
</dbReference>
<organism evidence="2 3">
    <name type="scientific">Subdoligranulum variabile DSM 15176</name>
    <dbReference type="NCBI Taxonomy" id="411471"/>
    <lineage>
        <taxon>Bacteria</taxon>
        <taxon>Bacillati</taxon>
        <taxon>Bacillota</taxon>
        <taxon>Clostridia</taxon>
        <taxon>Eubacteriales</taxon>
        <taxon>Oscillospiraceae</taxon>
        <taxon>Subdoligranulum</taxon>
    </lineage>
</organism>
<feature type="transmembrane region" description="Helical" evidence="1">
    <location>
        <begin position="164"/>
        <end position="182"/>
    </location>
</feature>
<feature type="transmembrane region" description="Helical" evidence="1">
    <location>
        <begin position="233"/>
        <end position="251"/>
    </location>
</feature>
<keyword evidence="1" id="KW-0812">Transmembrane</keyword>
<sequence>MDFWHDAVAQKRWLRRFVLLVVILLLPAAVLAFYARPSADDYVYAARTHAVVQQYGASWPRLLAAAWETTVYFFQNWQGLYVSGFVLALQPAIFGNRWYGLTFLCVLVPLFLCLYGCAKLIVHRLEPAQKRLPLALAVLLLFAFVEGMPSPVEGLYWFNGAMNYLPYFSVAVLNTGLAITLLEPERLSFDRRVLFAAAGVVIGLVIGGGHQVVGELNLLVLLFLTALCLRCRNLWLCPALAASVAGLVFNVTAPGTRVRTEGFAQAGLLEAFVKSFVLAAMEWIRWLDVPLLCLLVLLALPMHRLAKSTCVPDRLFRHPWAGPAGAFVLMWAMIFLPSYTMGGIGAGRLLNVVWMTFILGLAVSEFLLFGWIERVRMISLAPAEYFLQKYHHVLPRVSVVLLACMACIGSHTVKEGQDNHFATSLEAAYELASGEAAAFADALDEREAILKDPSLKNAEITPLGEGECPWLLYYTDVSVGPDLWGLTPYYDKESVVIVPEKE</sequence>
<evidence type="ECO:0000313" key="2">
    <source>
        <dbReference type="EMBL" id="EFB75673.1"/>
    </source>
</evidence>
<comment type="caution">
    <text evidence="2">The sequence shown here is derived from an EMBL/GenBank/DDBJ whole genome shotgun (WGS) entry which is preliminary data.</text>
</comment>
<feature type="transmembrane region" description="Helical" evidence="1">
    <location>
        <begin position="17"/>
        <end position="35"/>
    </location>
</feature>
<dbReference type="AlphaFoldDB" id="D1PM88"/>
<dbReference type="OrthoDB" id="3194717at2"/>
<keyword evidence="1" id="KW-0472">Membrane</keyword>
<name>D1PM88_9FIRM</name>
<feature type="transmembrane region" description="Helical" evidence="1">
    <location>
        <begin position="98"/>
        <end position="122"/>
    </location>
</feature>
<feature type="transmembrane region" description="Helical" evidence="1">
    <location>
        <begin position="134"/>
        <end position="152"/>
    </location>
</feature>
<dbReference type="RefSeq" id="WP_007046833.1">
    <property type="nucleotide sequence ID" value="NZ_GG704769.1"/>
</dbReference>
<feature type="transmembrane region" description="Helical" evidence="1">
    <location>
        <begin position="318"/>
        <end position="340"/>
    </location>
</feature>
<accession>D1PM88</accession>
<proteinExistence type="predicted"/>
<dbReference type="eggNOG" id="ENOG5032T59">
    <property type="taxonomic scope" value="Bacteria"/>
</dbReference>
<evidence type="ECO:0008006" key="4">
    <source>
        <dbReference type="Google" id="ProtNLM"/>
    </source>
</evidence>
<feature type="transmembrane region" description="Helical" evidence="1">
    <location>
        <begin position="289"/>
        <end position="306"/>
    </location>
</feature>
<evidence type="ECO:0000256" key="1">
    <source>
        <dbReference type="SAM" id="Phobius"/>
    </source>
</evidence>
<feature type="transmembrane region" description="Helical" evidence="1">
    <location>
        <begin position="352"/>
        <end position="372"/>
    </location>
</feature>